<keyword evidence="3" id="KW-1185">Reference proteome</keyword>
<organism evidence="2 3">
    <name type="scientific">Mucor lusitanicus CBS 277.49</name>
    <dbReference type="NCBI Taxonomy" id="747725"/>
    <lineage>
        <taxon>Eukaryota</taxon>
        <taxon>Fungi</taxon>
        <taxon>Fungi incertae sedis</taxon>
        <taxon>Mucoromycota</taxon>
        <taxon>Mucoromycotina</taxon>
        <taxon>Mucoromycetes</taxon>
        <taxon>Mucorales</taxon>
        <taxon>Mucorineae</taxon>
        <taxon>Mucoraceae</taxon>
        <taxon>Mucor</taxon>
    </lineage>
</organism>
<evidence type="ECO:0000313" key="1">
    <source>
        <dbReference type="EMBL" id="OAD06101.1"/>
    </source>
</evidence>
<evidence type="ECO:0000313" key="2">
    <source>
        <dbReference type="EMBL" id="OAD06102.1"/>
    </source>
</evidence>
<dbReference type="AlphaFoldDB" id="A0A162TPR6"/>
<protein>
    <submittedName>
        <fullName evidence="2">Uncharacterized protein</fullName>
    </submittedName>
</protein>
<sequence>MTKLMQLLYNGNTNAGYADKANGNQSFSVWKQEFLSKKGFQQLKKLNPANVEPVHDGQLPPFQKSINHTSQPLNALETIDLNAARIAKPPEVAQAKPARPTHEVNKTNGSIKIRGIAKRDKNNSLGLQKDIQKKISKLCQDLVTIKHLQNRRKRYLEEILPYIKEKLFGIYRLDNEELTYNQLKNEYFKDLFPDDATAIAFKKKYLKH</sequence>
<dbReference type="VEuPathDB" id="FungiDB:MUCCIDRAFT_159786"/>
<dbReference type="EMBL" id="AMYB01000002">
    <property type="protein sequence ID" value="OAD06101.1"/>
    <property type="molecule type" value="Genomic_DNA"/>
</dbReference>
<accession>A0A162TPR6</accession>
<dbReference type="Proteomes" id="UP000077051">
    <property type="component" value="Unassembled WGS sequence"/>
</dbReference>
<evidence type="ECO:0000313" key="3">
    <source>
        <dbReference type="Proteomes" id="UP000077051"/>
    </source>
</evidence>
<reference evidence="2 3" key="1">
    <citation type="submission" date="2015-06" db="EMBL/GenBank/DDBJ databases">
        <title>Expansion of signal transduction pathways in fungi by whole-genome duplication.</title>
        <authorList>
            <consortium name="DOE Joint Genome Institute"/>
            <person name="Corrochano L.M."/>
            <person name="Kuo A."/>
            <person name="Marcet-Houben M."/>
            <person name="Polaino S."/>
            <person name="Salamov A."/>
            <person name="Villalobos J.M."/>
            <person name="Alvarez M.I."/>
            <person name="Avalos J."/>
            <person name="Benito E.P."/>
            <person name="Benoit I."/>
            <person name="Burger G."/>
            <person name="Camino L.P."/>
            <person name="Canovas D."/>
            <person name="Cerda-Olmedo E."/>
            <person name="Cheng J.-F."/>
            <person name="Dominguez A."/>
            <person name="Elias M."/>
            <person name="Eslava A.P."/>
            <person name="Glaser F."/>
            <person name="Grimwood J."/>
            <person name="Gutierrez G."/>
            <person name="Heitman J."/>
            <person name="Henrissat B."/>
            <person name="Iturriaga E.A."/>
            <person name="Lang B.F."/>
            <person name="Lavin J.L."/>
            <person name="Lee S."/>
            <person name="Li W."/>
            <person name="Lindquist E."/>
            <person name="Lopez-Garcia S."/>
            <person name="Luque E.M."/>
            <person name="Marcos A.T."/>
            <person name="Martin J."/>
            <person name="Mccluskey K."/>
            <person name="Medina H.R."/>
            <person name="Miralles-Duran A."/>
            <person name="Miyazaki A."/>
            <person name="Munoz-Torres E."/>
            <person name="Oguiza J.A."/>
            <person name="Ohm R."/>
            <person name="Olmedo M."/>
            <person name="Orejas M."/>
            <person name="Ortiz-Castellanos L."/>
            <person name="Pisabarro A.G."/>
            <person name="Rodriguez-Romero J."/>
            <person name="Ruiz-Herrera J."/>
            <person name="Ruiz-Vazquez R."/>
            <person name="Sanz C."/>
            <person name="Schackwitz W."/>
            <person name="Schmutz J."/>
            <person name="Shahriari M."/>
            <person name="Shelest E."/>
            <person name="Silva-Franco F."/>
            <person name="Soanes D."/>
            <person name="Syed K."/>
            <person name="Tagua V.G."/>
            <person name="Talbot N.J."/>
            <person name="Thon M."/>
            <person name="De Vries R.P."/>
            <person name="Wiebenga A."/>
            <person name="Yadav J.S."/>
            <person name="Braun E.L."/>
            <person name="Baker S."/>
            <person name="Garre V."/>
            <person name="Horwitz B."/>
            <person name="Torres-Martinez S."/>
            <person name="Idnurm A."/>
            <person name="Herrera-Estrella A."/>
            <person name="Gabaldon T."/>
            <person name="Grigoriev I.V."/>
        </authorList>
    </citation>
    <scope>NUCLEOTIDE SEQUENCE [LARGE SCALE GENOMIC DNA]</scope>
    <source>
        <strain evidence="2 3">CBS 277.49</strain>
    </source>
</reference>
<dbReference type="VEuPathDB" id="FungiDB:MUCCIDRAFT_159787"/>
<name>A0A162TPR6_MUCCL</name>
<proteinExistence type="predicted"/>
<comment type="caution">
    <text evidence="2">The sequence shown here is derived from an EMBL/GenBank/DDBJ whole genome shotgun (WGS) entry which is preliminary data.</text>
</comment>
<gene>
    <name evidence="1" type="ORF">MUCCIDRAFT_159786</name>
    <name evidence="2" type="ORF">MUCCIDRAFT_159787</name>
</gene>
<dbReference type="EMBL" id="AMYB01000002">
    <property type="protein sequence ID" value="OAD06102.1"/>
    <property type="molecule type" value="Genomic_DNA"/>
</dbReference>